<feature type="signal peptide" evidence="2">
    <location>
        <begin position="1"/>
        <end position="29"/>
    </location>
</feature>
<name>A0A507DDN8_9FUNG</name>
<keyword evidence="5" id="KW-1185">Reference proteome</keyword>
<proteinExistence type="predicted"/>
<dbReference type="VEuPathDB" id="FungiDB:SeMB42_g01809"/>
<evidence type="ECO:0000256" key="1">
    <source>
        <dbReference type="SAM" id="MobiDB-lite"/>
    </source>
</evidence>
<sequence length="405" mass="45849">MLFPIKLPSSEWMSILLSVSITLSSLVLSSPIPAGSTGFPRRNANNQASSSGEAPPTTEQLRQWIWLLRERRFNLAELKTEESYDMVQNLASLEEENAYYIPPNHGRFAQLQMSDLTLNRMMTYVIPEGIPLIFDDLMKEPSRDMTPETLKFHIEALKNLDQQYAPFRHHSVVIRPIATLLQKYRDRFQDVVEATYLETGLGEVSLPQAPPTKEQLPHCIWLLRKRRAQLAQRTLKWECDELDFIIETRLKSRAYQPGMPADEAWPDFILESMLPYVIPDEVGLTFDVLMAKPTAGMDLEMLAYHWEALENLHEPLRLAGRDVPRVEILQRLYTYSIVAVAGPAAFGQKEPCRRDNLLVPETASADIRNPVSTPADHSAAARAKLHFSNRGLTSSSGVVASARTP</sequence>
<protein>
    <submittedName>
        <fullName evidence="3">Uncharacterized protein</fullName>
    </submittedName>
</protein>
<feature type="compositionally biased region" description="Polar residues" evidence="1">
    <location>
        <begin position="43"/>
        <end position="57"/>
    </location>
</feature>
<gene>
    <name evidence="3" type="ORF">SeLEV6574_g01509</name>
    <name evidence="4" type="ORF">SeMB42_g01809</name>
</gene>
<evidence type="ECO:0000313" key="4">
    <source>
        <dbReference type="EMBL" id="TPX51774.1"/>
    </source>
</evidence>
<evidence type="ECO:0000313" key="6">
    <source>
        <dbReference type="Proteomes" id="UP000320475"/>
    </source>
</evidence>
<feature type="chain" id="PRO_5036131045" evidence="2">
    <location>
        <begin position="30"/>
        <end position="405"/>
    </location>
</feature>
<dbReference type="EMBL" id="QEAN01000050">
    <property type="protein sequence ID" value="TPX51774.1"/>
    <property type="molecule type" value="Genomic_DNA"/>
</dbReference>
<feature type="region of interest" description="Disordered" evidence="1">
    <location>
        <begin position="38"/>
        <end position="57"/>
    </location>
</feature>
<dbReference type="Proteomes" id="UP000320475">
    <property type="component" value="Unassembled WGS sequence"/>
</dbReference>
<evidence type="ECO:0000313" key="5">
    <source>
        <dbReference type="Proteomes" id="UP000317494"/>
    </source>
</evidence>
<keyword evidence="2" id="KW-0732">Signal</keyword>
<comment type="caution">
    <text evidence="3">The sequence shown here is derived from an EMBL/GenBank/DDBJ whole genome shotgun (WGS) entry which is preliminary data.</text>
</comment>
<dbReference type="EMBL" id="QEAM01000035">
    <property type="protein sequence ID" value="TPX49367.1"/>
    <property type="molecule type" value="Genomic_DNA"/>
</dbReference>
<reference evidence="5 6" key="1">
    <citation type="journal article" date="2019" name="Sci. Rep.">
        <title>Comparative genomics of chytrid fungi reveal insights into the obligate biotrophic and pathogenic lifestyle of Synchytrium endobioticum.</title>
        <authorList>
            <person name="van de Vossenberg B.T.L.H."/>
            <person name="Warris S."/>
            <person name="Nguyen H.D.T."/>
            <person name="van Gent-Pelzer M.P.E."/>
            <person name="Joly D.L."/>
            <person name="van de Geest H.C."/>
            <person name="Bonants P.J.M."/>
            <person name="Smith D.S."/>
            <person name="Levesque C.A."/>
            <person name="van der Lee T.A.J."/>
        </authorList>
    </citation>
    <scope>NUCLEOTIDE SEQUENCE [LARGE SCALE GENOMIC DNA]</scope>
    <source>
        <strain evidence="3 6">LEV6574</strain>
        <strain evidence="4 5">MB42</strain>
    </source>
</reference>
<evidence type="ECO:0000313" key="3">
    <source>
        <dbReference type="EMBL" id="TPX49367.1"/>
    </source>
</evidence>
<organism evidence="3 6">
    <name type="scientific">Synchytrium endobioticum</name>
    <dbReference type="NCBI Taxonomy" id="286115"/>
    <lineage>
        <taxon>Eukaryota</taxon>
        <taxon>Fungi</taxon>
        <taxon>Fungi incertae sedis</taxon>
        <taxon>Chytridiomycota</taxon>
        <taxon>Chytridiomycota incertae sedis</taxon>
        <taxon>Chytridiomycetes</taxon>
        <taxon>Synchytriales</taxon>
        <taxon>Synchytriaceae</taxon>
        <taxon>Synchytrium</taxon>
    </lineage>
</organism>
<dbReference type="Proteomes" id="UP000317494">
    <property type="component" value="Unassembled WGS sequence"/>
</dbReference>
<accession>A0A507DDN8</accession>
<evidence type="ECO:0000256" key="2">
    <source>
        <dbReference type="SAM" id="SignalP"/>
    </source>
</evidence>
<dbReference type="AlphaFoldDB" id="A0A507DDN8"/>